<evidence type="ECO:0000313" key="3">
    <source>
        <dbReference type="Proteomes" id="UP001392437"/>
    </source>
</evidence>
<protein>
    <recommendedName>
        <fullName evidence="1">ABM domain-containing protein</fullName>
    </recommendedName>
</protein>
<dbReference type="InterPro" id="IPR007138">
    <property type="entry name" value="ABM_dom"/>
</dbReference>
<sequence>MATDTTTAPPLSSSSADFSANGFSLHVTVYIAPEDVPKFMEAYKPVFDMVIGEPECVFFEVYQSPEDPGTISWVENWTASVEWFMKEQLPKECFKTYLAVTEPMYLKPREANILHRMGRDWLAIKDKQYPSGV</sequence>
<dbReference type="AlphaFoldDB" id="A0AAW0QNI4"/>
<organism evidence="2 3">
    <name type="scientific">Apiospora kogelbergensis</name>
    <dbReference type="NCBI Taxonomy" id="1337665"/>
    <lineage>
        <taxon>Eukaryota</taxon>
        <taxon>Fungi</taxon>
        <taxon>Dikarya</taxon>
        <taxon>Ascomycota</taxon>
        <taxon>Pezizomycotina</taxon>
        <taxon>Sordariomycetes</taxon>
        <taxon>Xylariomycetidae</taxon>
        <taxon>Amphisphaeriales</taxon>
        <taxon>Apiosporaceae</taxon>
        <taxon>Apiospora</taxon>
    </lineage>
</organism>
<dbReference type="Proteomes" id="UP001392437">
    <property type="component" value="Unassembled WGS sequence"/>
</dbReference>
<dbReference type="Gene3D" id="3.30.70.100">
    <property type="match status" value="1"/>
</dbReference>
<reference evidence="2 3" key="1">
    <citation type="submission" date="2023-01" db="EMBL/GenBank/DDBJ databases">
        <title>Analysis of 21 Apiospora genomes using comparative genomics revels a genus with tremendous synthesis potential of carbohydrate active enzymes and secondary metabolites.</title>
        <authorList>
            <person name="Sorensen T."/>
        </authorList>
    </citation>
    <scope>NUCLEOTIDE SEQUENCE [LARGE SCALE GENOMIC DNA]</scope>
    <source>
        <strain evidence="2 3">CBS 117206</strain>
    </source>
</reference>
<evidence type="ECO:0000313" key="2">
    <source>
        <dbReference type="EMBL" id="KAK8109787.1"/>
    </source>
</evidence>
<comment type="caution">
    <text evidence="2">The sequence shown here is derived from an EMBL/GenBank/DDBJ whole genome shotgun (WGS) entry which is preliminary data.</text>
</comment>
<accession>A0AAW0QNI4</accession>
<dbReference type="Pfam" id="PF03992">
    <property type="entry name" value="ABM"/>
    <property type="match status" value="1"/>
</dbReference>
<keyword evidence="3" id="KW-1185">Reference proteome</keyword>
<name>A0AAW0QNI4_9PEZI</name>
<dbReference type="SUPFAM" id="SSF54909">
    <property type="entry name" value="Dimeric alpha+beta barrel"/>
    <property type="match status" value="1"/>
</dbReference>
<gene>
    <name evidence="2" type="ORF">PG999_007924</name>
</gene>
<dbReference type="InterPro" id="IPR011008">
    <property type="entry name" value="Dimeric_a/b-barrel"/>
</dbReference>
<dbReference type="PROSITE" id="PS51725">
    <property type="entry name" value="ABM"/>
    <property type="match status" value="1"/>
</dbReference>
<dbReference type="EMBL" id="JAQQWP010000007">
    <property type="protein sequence ID" value="KAK8109787.1"/>
    <property type="molecule type" value="Genomic_DNA"/>
</dbReference>
<evidence type="ECO:0000259" key="1">
    <source>
        <dbReference type="PROSITE" id="PS51725"/>
    </source>
</evidence>
<proteinExistence type="predicted"/>
<feature type="domain" description="ABM" evidence="1">
    <location>
        <begin position="23"/>
        <end position="114"/>
    </location>
</feature>